<proteinExistence type="predicted"/>
<reference evidence="2" key="1">
    <citation type="submission" date="2017-11" db="EMBL/GenBank/DDBJ databases">
        <title>The complete genome sequence of Sphingopyxis pomeranensis sp. nov. strain WS5A3p.</title>
        <authorList>
            <person name="Kaminski M.A."/>
        </authorList>
    </citation>
    <scope>NUCLEOTIDE SEQUENCE [LARGE SCALE GENOMIC DNA]</scope>
    <source>
        <strain evidence="2">WS5A3p</strain>
    </source>
</reference>
<accession>A0A2S8B420</accession>
<comment type="caution">
    <text evidence="1">The sequence shown here is derived from an EMBL/GenBank/DDBJ whole genome shotgun (WGS) entry which is preliminary data.</text>
</comment>
<dbReference type="AlphaFoldDB" id="A0A2S8B420"/>
<evidence type="ECO:0000313" key="1">
    <source>
        <dbReference type="EMBL" id="PQM27107.1"/>
    </source>
</evidence>
<gene>
    <name evidence="1" type="ORF">CVO77_19360</name>
</gene>
<organism evidence="1 2">
    <name type="scientific">Sphingopyxis lindanitolerans</name>
    <dbReference type="NCBI Taxonomy" id="2054227"/>
    <lineage>
        <taxon>Bacteria</taxon>
        <taxon>Pseudomonadati</taxon>
        <taxon>Pseudomonadota</taxon>
        <taxon>Alphaproteobacteria</taxon>
        <taxon>Sphingomonadales</taxon>
        <taxon>Sphingomonadaceae</taxon>
        <taxon>Sphingopyxis</taxon>
    </lineage>
</organism>
<protein>
    <recommendedName>
        <fullName evidence="3">Alpha/beta hydrolase</fullName>
    </recommendedName>
</protein>
<sequence length="444" mass="46425">MVSALLAMAAPVASYAEDIQPAALTAAQSTLVTSAQKLGATDVRSFAAPDGGFILAGKLEGDQFSVAFPAKWNHSALLYVHGYSTPGTPVAVPDDPLSNGTGANGVLLEAYRDGYAAGHSAYDKAGMGVQTATENTLRLRNFLAKLGATRFLISGTSMGGNITLSLIEQYPKAFAGALSSCGVTDGWESLFGQLIDMRAAYNLLTEGTPYALPGEHDLTRSALPMDSPAGEAATSEAFRWGRIGQIAMPILSLAQAAQANPTGREARILKQVASIGGFEPEPASIAFPLVTATLGMDDLNRTLGGSIYGNDGKVYASAEMTAEEAAAFNAKIQRITADPQAVANARRWHQATGRFTVPLVTIHNRIDSLVPYAQSEALGRIVAAAGNGKRLVQYTVPGTKAPLPVGGVEGYTHCGFSPEQSAAAWEALRGWVETGKRPAVEAVR</sequence>
<dbReference type="Proteomes" id="UP000238954">
    <property type="component" value="Chromosome"/>
</dbReference>
<evidence type="ECO:0000313" key="2">
    <source>
        <dbReference type="Proteomes" id="UP000238954"/>
    </source>
</evidence>
<dbReference type="InterPro" id="IPR029058">
    <property type="entry name" value="AB_hydrolase_fold"/>
</dbReference>
<evidence type="ECO:0008006" key="3">
    <source>
        <dbReference type="Google" id="ProtNLM"/>
    </source>
</evidence>
<dbReference type="EMBL" id="PHFW01000003">
    <property type="protein sequence ID" value="PQM27107.1"/>
    <property type="molecule type" value="Genomic_DNA"/>
</dbReference>
<dbReference type="Gene3D" id="3.40.50.1820">
    <property type="entry name" value="alpha/beta hydrolase"/>
    <property type="match status" value="1"/>
</dbReference>
<dbReference type="SUPFAM" id="SSF53474">
    <property type="entry name" value="alpha/beta-Hydrolases"/>
    <property type="match status" value="1"/>
</dbReference>
<keyword evidence="2" id="KW-1185">Reference proteome</keyword>
<name>A0A2S8B420_9SPHN</name>